<reference evidence="1 2" key="1">
    <citation type="submission" date="2013-02" db="EMBL/GenBank/DDBJ databases">
        <title>Genome sequence of Candida maltosa Xu316, a potential industrial strain for xylitol and ethanol production.</title>
        <authorList>
            <person name="Yu J."/>
            <person name="Wang Q."/>
            <person name="Geng X."/>
            <person name="Bao W."/>
            <person name="He P."/>
            <person name="Cai J."/>
        </authorList>
    </citation>
    <scope>NUCLEOTIDE SEQUENCE [LARGE SCALE GENOMIC DNA]</scope>
    <source>
        <strain evidence="2">Xu316</strain>
    </source>
</reference>
<gene>
    <name evidence="1" type="ORF">G210_3906</name>
</gene>
<feature type="non-terminal residue" evidence="1">
    <location>
        <position position="1"/>
    </location>
</feature>
<proteinExistence type="predicted"/>
<organism evidence="1 2">
    <name type="scientific">Candida maltosa (strain Xu316)</name>
    <name type="common">Yeast</name>
    <dbReference type="NCBI Taxonomy" id="1245528"/>
    <lineage>
        <taxon>Eukaryota</taxon>
        <taxon>Fungi</taxon>
        <taxon>Dikarya</taxon>
        <taxon>Ascomycota</taxon>
        <taxon>Saccharomycotina</taxon>
        <taxon>Pichiomycetes</taxon>
        <taxon>Debaryomycetaceae</taxon>
        <taxon>Candida/Lodderomyces clade</taxon>
        <taxon>Candida</taxon>
    </lineage>
</organism>
<dbReference type="AlphaFoldDB" id="M3HF58"/>
<evidence type="ECO:0000313" key="2">
    <source>
        <dbReference type="Proteomes" id="UP000011777"/>
    </source>
</evidence>
<dbReference type="HOGENOM" id="CLU_182662_0_0_1"/>
<dbReference type="Proteomes" id="UP000011777">
    <property type="component" value="Unassembled WGS sequence"/>
</dbReference>
<protein>
    <submittedName>
        <fullName evidence="1">Leucine Rich Repeat protein</fullName>
    </submittedName>
</protein>
<comment type="caution">
    <text evidence="1">The sequence shown here is derived from an EMBL/GenBank/DDBJ whole genome shotgun (WGS) entry which is preliminary data.</text>
</comment>
<dbReference type="EMBL" id="AOGT01002297">
    <property type="protein sequence ID" value="EMG45882.1"/>
    <property type="molecule type" value="Genomic_DNA"/>
</dbReference>
<keyword evidence="2" id="KW-1185">Reference proteome</keyword>
<evidence type="ECO:0000313" key="1">
    <source>
        <dbReference type="EMBL" id="EMG45882.1"/>
    </source>
</evidence>
<accession>M3HF58</accession>
<name>M3HF58_CANMX</name>
<sequence>SWLSSSLNEFQFGAAIRTIELKDNQLDLDTARKLLFSLKQKPDFRTLIVENMPIPEDLQNLVLERYLTPYKQR</sequence>